<dbReference type="SMART" id="SM00228">
    <property type="entry name" value="PDZ"/>
    <property type="match status" value="1"/>
</dbReference>
<dbReference type="RefSeq" id="WP_088152360.1">
    <property type="nucleotide sequence ID" value="NZ_NHON01000032.1"/>
</dbReference>
<dbReference type="PANTHER" id="PTHR32060">
    <property type="entry name" value="TAIL-SPECIFIC PROTEASE"/>
    <property type="match status" value="1"/>
</dbReference>
<proteinExistence type="inferred from homology"/>
<dbReference type="Gene3D" id="2.30.42.10">
    <property type="match status" value="1"/>
</dbReference>
<comment type="similarity">
    <text evidence="1 5">Belongs to the peptidase S41A family.</text>
</comment>
<dbReference type="STRING" id="1122125.GCA_000423185_03771"/>
<dbReference type="FunFam" id="2.30.42.10:FF:000063">
    <property type="entry name" value="Peptidase, S41 family"/>
    <property type="match status" value="1"/>
</dbReference>
<dbReference type="GO" id="GO:0007165">
    <property type="term" value="P:signal transduction"/>
    <property type="evidence" value="ECO:0007669"/>
    <property type="project" value="TreeGrafter"/>
</dbReference>
<dbReference type="SMART" id="SM00245">
    <property type="entry name" value="TSPc"/>
    <property type="match status" value="1"/>
</dbReference>
<dbReference type="InterPro" id="IPR036034">
    <property type="entry name" value="PDZ_sf"/>
</dbReference>
<dbReference type="GO" id="GO:0008236">
    <property type="term" value="F:serine-type peptidase activity"/>
    <property type="evidence" value="ECO:0007669"/>
    <property type="project" value="UniProtKB-KW"/>
</dbReference>
<dbReference type="OrthoDB" id="9812068at2"/>
<evidence type="ECO:0000313" key="8">
    <source>
        <dbReference type="EMBL" id="OWJ65729.1"/>
    </source>
</evidence>
<reference evidence="9" key="1">
    <citation type="submission" date="2017-05" db="EMBL/GenBank/DDBJ databases">
        <authorList>
            <person name="Macchi M."/>
            <person name="Festa S."/>
            <person name="Coppotelli B.M."/>
            <person name="Morelli I.S."/>
        </authorList>
    </citation>
    <scope>NUCLEOTIDE SEQUENCE [LARGE SCALE GENOMIC DNA]</scope>
    <source>
        <strain evidence="9">I</strain>
    </source>
</reference>
<dbReference type="EMBL" id="NHON01000032">
    <property type="protein sequence ID" value="OWJ65729.1"/>
    <property type="molecule type" value="Genomic_DNA"/>
</dbReference>
<dbReference type="SUPFAM" id="SSF50156">
    <property type="entry name" value="PDZ domain-like"/>
    <property type="match status" value="1"/>
</dbReference>
<keyword evidence="2 5" id="KW-0645">Protease</keyword>
<dbReference type="PROSITE" id="PS50106">
    <property type="entry name" value="PDZ"/>
    <property type="match status" value="1"/>
</dbReference>
<organism evidence="8 9">
    <name type="scientific">Inquilinus limosus</name>
    <dbReference type="NCBI Taxonomy" id="171674"/>
    <lineage>
        <taxon>Bacteria</taxon>
        <taxon>Pseudomonadati</taxon>
        <taxon>Pseudomonadota</taxon>
        <taxon>Alphaproteobacteria</taxon>
        <taxon>Rhodospirillales</taxon>
        <taxon>Rhodospirillaceae</taxon>
        <taxon>Inquilinus</taxon>
    </lineage>
</organism>
<evidence type="ECO:0000313" key="9">
    <source>
        <dbReference type="Proteomes" id="UP000196655"/>
    </source>
</evidence>
<evidence type="ECO:0000259" key="7">
    <source>
        <dbReference type="PROSITE" id="PS50106"/>
    </source>
</evidence>
<dbReference type="FunFam" id="3.90.226.10:FF:000029">
    <property type="entry name" value="Peptidase, S41 family"/>
    <property type="match status" value="1"/>
</dbReference>
<gene>
    <name evidence="8" type="ORF">BWR60_17725</name>
</gene>
<dbReference type="Pfam" id="PF17820">
    <property type="entry name" value="PDZ_6"/>
    <property type="match status" value="1"/>
</dbReference>
<feature type="domain" description="PDZ" evidence="7">
    <location>
        <begin position="98"/>
        <end position="166"/>
    </location>
</feature>
<dbReference type="InterPro" id="IPR041489">
    <property type="entry name" value="PDZ_6"/>
</dbReference>
<dbReference type="Proteomes" id="UP000196655">
    <property type="component" value="Unassembled WGS sequence"/>
</dbReference>
<dbReference type="Gene3D" id="3.30.750.44">
    <property type="match status" value="1"/>
</dbReference>
<protein>
    <submittedName>
        <fullName evidence="8">Peptidase S41</fullName>
    </submittedName>
</protein>
<sequence>MKKHLNAVAIGALMGLAFVGGHTLTFQGWAQDKAPDKAATSSDSTDTYKQLDLFGEVFERVRAEYVEPVSDKQLVEAAINGMLTSLDPHSNFLNSDEFQDMQSQTRGSFGGLGIEVTMENGVVKVVSPIDDTPAAKAGVQAGDLIIAIDGKPIVNMSLNEAVDKMRGPVGSNLTITIRRGDQEPFDLNLARATIPVESVRWRTEGNIGYIRITSFTERTEDGLKRGITDIKKKLGDKLQGYVLDLRNDPGGLLDQAIAVADAFIDKGEIVSTRSRKADQAQRYNATPGDLADGLPLVVLINGGSASASEIVAGALQDHHRAVLMGTQSFGKGSVQTIIPLPGHGAMRLTTARYYTPSGRSIQQLGITPDIEVQQARIEEIAQMRGYREADLKGALNNDNKQNLPGQDGADGKAPATPTTPAPGGSSQQQTDKPATPGQDKAASPPSDGAADANKPQDVDYQLSRALDLLRGLSLFQKGQAG</sequence>
<feature type="compositionally biased region" description="Low complexity" evidence="6">
    <location>
        <begin position="441"/>
        <end position="452"/>
    </location>
</feature>
<evidence type="ECO:0000256" key="3">
    <source>
        <dbReference type="ARBA" id="ARBA00022801"/>
    </source>
</evidence>
<feature type="compositionally biased region" description="Low complexity" evidence="6">
    <location>
        <begin position="411"/>
        <end position="424"/>
    </location>
</feature>
<dbReference type="Pfam" id="PF22694">
    <property type="entry name" value="CtpB_N-like"/>
    <property type="match status" value="1"/>
</dbReference>
<dbReference type="Pfam" id="PF03572">
    <property type="entry name" value="Peptidase_S41"/>
    <property type="match status" value="1"/>
</dbReference>
<dbReference type="InterPro" id="IPR001478">
    <property type="entry name" value="PDZ"/>
</dbReference>
<evidence type="ECO:0000256" key="6">
    <source>
        <dbReference type="SAM" id="MobiDB-lite"/>
    </source>
</evidence>
<keyword evidence="9" id="KW-1185">Reference proteome</keyword>
<comment type="caution">
    <text evidence="8">The sequence shown here is derived from an EMBL/GenBank/DDBJ whole genome shotgun (WGS) entry which is preliminary data.</text>
</comment>
<dbReference type="CDD" id="cd06782">
    <property type="entry name" value="cpPDZ_CPP-like"/>
    <property type="match status" value="1"/>
</dbReference>
<dbReference type="GO" id="GO:0006508">
    <property type="term" value="P:proteolysis"/>
    <property type="evidence" value="ECO:0007669"/>
    <property type="project" value="UniProtKB-KW"/>
</dbReference>
<dbReference type="InterPro" id="IPR005151">
    <property type="entry name" value="Tail-specific_protease"/>
</dbReference>
<dbReference type="InterPro" id="IPR055210">
    <property type="entry name" value="CtpA/B_N"/>
</dbReference>
<name>A0A211ZKE1_9PROT</name>
<accession>A0A211ZKE1</accession>
<dbReference type="InterPro" id="IPR029045">
    <property type="entry name" value="ClpP/crotonase-like_dom_sf"/>
</dbReference>
<dbReference type="PANTHER" id="PTHR32060:SF30">
    <property type="entry name" value="CARBOXY-TERMINAL PROCESSING PROTEASE CTPA"/>
    <property type="match status" value="1"/>
</dbReference>
<dbReference type="NCBIfam" id="TIGR00225">
    <property type="entry name" value="prc"/>
    <property type="match status" value="1"/>
</dbReference>
<dbReference type="GO" id="GO:0030288">
    <property type="term" value="C:outer membrane-bounded periplasmic space"/>
    <property type="evidence" value="ECO:0007669"/>
    <property type="project" value="TreeGrafter"/>
</dbReference>
<keyword evidence="3 5" id="KW-0378">Hydrolase</keyword>
<evidence type="ECO:0000256" key="4">
    <source>
        <dbReference type="ARBA" id="ARBA00022825"/>
    </source>
</evidence>
<dbReference type="AlphaFoldDB" id="A0A211ZKE1"/>
<evidence type="ECO:0000256" key="5">
    <source>
        <dbReference type="RuleBase" id="RU004404"/>
    </source>
</evidence>
<dbReference type="Gene3D" id="3.90.226.10">
    <property type="entry name" value="2-enoyl-CoA Hydratase, Chain A, domain 1"/>
    <property type="match status" value="1"/>
</dbReference>
<evidence type="ECO:0000256" key="2">
    <source>
        <dbReference type="ARBA" id="ARBA00022670"/>
    </source>
</evidence>
<dbReference type="InterPro" id="IPR004447">
    <property type="entry name" value="Peptidase_S41A"/>
</dbReference>
<dbReference type="SUPFAM" id="SSF52096">
    <property type="entry name" value="ClpP/crotonase"/>
    <property type="match status" value="1"/>
</dbReference>
<dbReference type="CDD" id="cd07560">
    <property type="entry name" value="Peptidase_S41_CPP"/>
    <property type="match status" value="1"/>
</dbReference>
<dbReference type="GO" id="GO:0004175">
    <property type="term" value="F:endopeptidase activity"/>
    <property type="evidence" value="ECO:0007669"/>
    <property type="project" value="TreeGrafter"/>
</dbReference>
<evidence type="ECO:0000256" key="1">
    <source>
        <dbReference type="ARBA" id="ARBA00009179"/>
    </source>
</evidence>
<feature type="region of interest" description="Disordered" evidence="6">
    <location>
        <begin position="395"/>
        <end position="458"/>
    </location>
</feature>
<keyword evidence="4 5" id="KW-0720">Serine protease</keyword>